<sequence>MSGVLVVLTEPVEGAEADFEHWYENVHVPDLLRLPSVLSVRRFALNAKTGNGTGQRYLAVYEVTDTTQAEQEVTRAGETGQMPISASLDGSNVQMGYFDLISAH</sequence>
<evidence type="ECO:0000313" key="1">
    <source>
        <dbReference type="EMBL" id="KHK98817.1"/>
    </source>
</evidence>
<dbReference type="Gene3D" id="3.30.70.100">
    <property type="match status" value="1"/>
</dbReference>
<dbReference type="Proteomes" id="UP000031030">
    <property type="component" value="Unassembled WGS sequence"/>
</dbReference>
<dbReference type="EMBL" id="JTDK01000006">
    <property type="protein sequence ID" value="KHK98817.1"/>
    <property type="molecule type" value="Genomic_DNA"/>
</dbReference>
<protein>
    <recommendedName>
        <fullName evidence="3">EthD domain-containing protein</fullName>
    </recommendedName>
</protein>
<dbReference type="STRING" id="1348253.LK09_08005"/>
<evidence type="ECO:0000313" key="2">
    <source>
        <dbReference type="Proteomes" id="UP000031030"/>
    </source>
</evidence>
<dbReference type="AlphaFoldDB" id="A0A0B2AB61"/>
<gene>
    <name evidence="1" type="ORF">LK09_08005</name>
</gene>
<name>A0A0B2AB61_9MICO</name>
<keyword evidence="2" id="KW-1185">Reference proteome</keyword>
<proteinExistence type="predicted"/>
<dbReference type="SUPFAM" id="SSF54909">
    <property type="entry name" value="Dimeric alpha+beta barrel"/>
    <property type="match status" value="1"/>
</dbReference>
<comment type="caution">
    <text evidence="1">The sequence shown here is derived from an EMBL/GenBank/DDBJ whole genome shotgun (WGS) entry which is preliminary data.</text>
</comment>
<organism evidence="1 2">
    <name type="scientific">Microbacterium mangrovi</name>
    <dbReference type="NCBI Taxonomy" id="1348253"/>
    <lineage>
        <taxon>Bacteria</taxon>
        <taxon>Bacillati</taxon>
        <taxon>Actinomycetota</taxon>
        <taxon>Actinomycetes</taxon>
        <taxon>Micrococcales</taxon>
        <taxon>Microbacteriaceae</taxon>
        <taxon>Microbacterium</taxon>
    </lineage>
</organism>
<dbReference type="InterPro" id="IPR011008">
    <property type="entry name" value="Dimeric_a/b-barrel"/>
</dbReference>
<reference evidence="1 2" key="1">
    <citation type="submission" date="2014-11" db="EMBL/GenBank/DDBJ databases">
        <title>Genome sequence of Microbacterium mangrovi MUSC 115(T).</title>
        <authorList>
            <person name="Lee L.-H."/>
        </authorList>
    </citation>
    <scope>NUCLEOTIDE SEQUENCE [LARGE SCALE GENOMIC DNA]</scope>
    <source>
        <strain evidence="1 2">MUSC 115</strain>
    </source>
</reference>
<accession>A0A0B2AB61</accession>
<evidence type="ECO:0008006" key="3">
    <source>
        <dbReference type="Google" id="ProtNLM"/>
    </source>
</evidence>